<evidence type="ECO:0000313" key="2">
    <source>
        <dbReference type="Proteomes" id="UP000697107"/>
    </source>
</evidence>
<proteinExistence type="predicted"/>
<name>A0A8T1EWH7_9STRA</name>
<dbReference type="AlphaFoldDB" id="A0A8T1EWH7"/>
<sequence>MGKWALMNSREASMNSIHGLNNDERVRKAFGLHDELWSLTIIVSAADPENDLDPS</sequence>
<reference evidence="1" key="1">
    <citation type="submission" date="2018-10" db="EMBL/GenBank/DDBJ databases">
        <title>Effector identification in a new, highly contiguous assembly of the strawberry crown rot pathogen Phytophthora cactorum.</title>
        <authorList>
            <person name="Armitage A.D."/>
            <person name="Nellist C.F."/>
            <person name="Bates H."/>
            <person name="Vickerstaff R.J."/>
            <person name="Harrison R.J."/>
        </authorList>
    </citation>
    <scope>NUCLEOTIDE SEQUENCE</scope>
    <source>
        <strain evidence="1">P415</strain>
    </source>
</reference>
<gene>
    <name evidence="1" type="ORF">PC118_g22564</name>
</gene>
<dbReference type="Proteomes" id="UP000697107">
    <property type="component" value="Unassembled WGS sequence"/>
</dbReference>
<protein>
    <submittedName>
        <fullName evidence="1">Uncharacterized protein</fullName>
    </submittedName>
</protein>
<organism evidence="1 2">
    <name type="scientific">Phytophthora cactorum</name>
    <dbReference type="NCBI Taxonomy" id="29920"/>
    <lineage>
        <taxon>Eukaryota</taxon>
        <taxon>Sar</taxon>
        <taxon>Stramenopiles</taxon>
        <taxon>Oomycota</taxon>
        <taxon>Peronosporomycetes</taxon>
        <taxon>Peronosporales</taxon>
        <taxon>Peronosporaceae</taxon>
        <taxon>Phytophthora</taxon>
    </lineage>
</organism>
<evidence type="ECO:0000313" key="1">
    <source>
        <dbReference type="EMBL" id="KAG2960357.1"/>
    </source>
</evidence>
<dbReference type="EMBL" id="RCML01001794">
    <property type="protein sequence ID" value="KAG2960357.1"/>
    <property type="molecule type" value="Genomic_DNA"/>
</dbReference>
<accession>A0A8T1EWH7</accession>
<comment type="caution">
    <text evidence="1">The sequence shown here is derived from an EMBL/GenBank/DDBJ whole genome shotgun (WGS) entry which is preliminary data.</text>
</comment>